<evidence type="ECO:0000256" key="1">
    <source>
        <dbReference type="ARBA" id="ARBA00009763"/>
    </source>
</evidence>
<dbReference type="GO" id="GO:0016460">
    <property type="term" value="C:myosin II complex"/>
    <property type="evidence" value="ECO:0007669"/>
    <property type="project" value="TreeGrafter"/>
</dbReference>
<keyword evidence="4" id="KW-0106">Calcium</keyword>
<dbReference type="PANTHER" id="PTHR23048:SF53">
    <property type="entry name" value="CALMODULIN"/>
    <property type="match status" value="1"/>
</dbReference>
<keyword evidence="2" id="KW-0479">Metal-binding</keyword>
<dbReference type="InterPro" id="IPR011992">
    <property type="entry name" value="EF-hand-dom_pair"/>
</dbReference>
<dbReference type="InterPro" id="IPR005835">
    <property type="entry name" value="NTP_transferase_dom"/>
</dbReference>
<feature type="non-terminal residue" evidence="6">
    <location>
        <position position="1"/>
    </location>
</feature>
<dbReference type="InterPro" id="IPR029044">
    <property type="entry name" value="Nucleotide-diphossugar_trans"/>
</dbReference>
<evidence type="ECO:0000256" key="3">
    <source>
        <dbReference type="ARBA" id="ARBA00022737"/>
    </source>
</evidence>
<dbReference type="Gene3D" id="3.90.550.10">
    <property type="entry name" value="Spore Coat Polysaccharide Biosynthesis Protein SpsA, Chain A"/>
    <property type="match status" value="1"/>
</dbReference>
<dbReference type="Pfam" id="PF13833">
    <property type="entry name" value="EF-hand_8"/>
    <property type="match status" value="1"/>
</dbReference>
<dbReference type="PROSITE" id="PS00018">
    <property type="entry name" value="EF_HAND_1"/>
    <property type="match status" value="1"/>
</dbReference>
<organism evidence="6 7">
    <name type="scientific">Mucuna pruriens</name>
    <name type="common">Velvet bean</name>
    <name type="synonym">Dolichos pruriens</name>
    <dbReference type="NCBI Taxonomy" id="157652"/>
    <lineage>
        <taxon>Eukaryota</taxon>
        <taxon>Viridiplantae</taxon>
        <taxon>Streptophyta</taxon>
        <taxon>Embryophyta</taxon>
        <taxon>Tracheophyta</taxon>
        <taxon>Spermatophyta</taxon>
        <taxon>Magnoliopsida</taxon>
        <taxon>eudicotyledons</taxon>
        <taxon>Gunneridae</taxon>
        <taxon>Pentapetalae</taxon>
        <taxon>rosids</taxon>
        <taxon>fabids</taxon>
        <taxon>Fabales</taxon>
        <taxon>Fabaceae</taxon>
        <taxon>Papilionoideae</taxon>
        <taxon>50 kb inversion clade</taxon>
        <taxon>NPAAA clade</taxon>
        <taxon>indigoferoid/millettioid clade</taxon>
        <taxon>Phaseoleae</taxon>
        <taxon>Mucuna</taxon>
    </lineage>
</organism>
<feature type="domain" description="EF-hand" evidence="5">
    <location>
        <begin position="151"/>
        <end position="186"/>
    </location>
</feature>
<dbReference type="SMART" id="SM00054">
    <property type="entry name" value="EFh"/>
    <property type="match status" value="2"/>
</dbReference>
<dbReference type="GO" id="GO:0005509">
    <property type="term" value="F:calcium ion binding"/>
    <property type="evidence" value="ECO:0007669"/>
    <property type="project" value="InterPro"/>
</dbReference>
<evidence type="ECO:0000313" key="7">
    <source>
        <dbReference type="Proteomes" id="UP000257109"/>
    </source>
</evidence>
<proteinExistence type="inferred from homology"/>
<dbReference type="Pfam" id="PF00483">
    <property type="entry name" value="NTP_transferase"/>
    <property type="match status" value="1"/>
</dbReference>
<dbReference type="OrthoDB" id="1686624at2759"/>
<keyword evidence="3" id="KW-0677">Repeat</keyword>
<dbReference type="PANTHER" id="PTHR23048">
    <property type="entry name" value="MYOSIN LIGHT CHAIN 1, 3"/>
    <property type="match status" value="1"/>
</dbReference>
<evidence type="ECO:0000313" key="6">
    <source>
        <dbReference type="EMBL" id="RDY11416.1"/>
    </source>
</evidence>
<keyword evidence="7" id="KW-1185">Reference proteome</keyword>
<protein>
    <submittedName>
        <fullName evidence="6">Calmodulin-related protein</fullName>
    </submittedName>
</protein>
<dbReference type="InterPro" id="IPR002048">
    <property type="entry name" value="EF_hand_dom"/>
</dbReference>
<dbReference type="STRING" id="157652.A0A371I8P9"/>
<dbReference type="InterPro" id="IPR050230">
    <property type="entry name" value="CALM/Myosin/TropC-like"/>
</dbReference>
<comment type="similarity">
    <text evidence="1">Belongs to the calmodulin family.</text>
</comment>
<gene>
    <name evidence="6" type="primary">CAM53</name>
    <name evidence="6" type="ORF">CR513_03911</name>
</gene>
<dbReference type="PROSITE" id="PS50222">
    <property type="entry name" value="EF_HAND_2"/>
    <property type="match status" value="1"/>
</dbReference>
<dbReference type="SUPFAM" id="SSF47473">
    <property type="entry name" value="EF-hand"/>
    <property type="match status" value="1"/>
</dbReference>
<dbReference type="Proteomes" id="UP000257109">
    <property type="component" value="Unassembled WGS sequence"/>
</dbReference>
<dbReference type="EMBL" id="QJKJ01000640">
    <property type="protein sequence ID" value="RDY11416.1"/>
    <property type="molecule type" value="Genomic_DNA"/>
</dbReference>
<evidence type="ECO:0000256" key="2">
    <source>
        <dbReference type="ARBA" id="ARBA00022723"/>
    </source>
</evidence>
<evidence type="ECO:0000259" key="5">
    <source>
        <dbReference type="PROSITE" id="PS50222"/>
    </source>
</evidence>
<dbReference type="FunFam" id="1.10.238.10:FF:000001">
    <property type="entry name" value="Calmodulin 1"/>
    <property type="match status" value="1"/>
</dbReference>
<dbReference type="InterPro" id="IPR018247">
    <property type="entry name" value="EF_Hand_1_Ca_BS"/>
</dbReference>
<reference evidence="6" key="1">
    <citation type="submission" date="2018-05" db="EMBL/GenBank/DDBJ databases">
        <title>Draft genome of Mucuna pruriens seed.</title>
        <authorList>
            <person name="Nnadi N.E."/>
            <person name="Vos R."/>
            <person name="Hasami M.H."/>
            <person name="Devisetty U.K."/>
            <person name="Aguiy J.C."/>
        </authorList>
    </citation>
    <scope>NUCLEOTIDE SEQUENCE [LARGE SCALE GENOMIC DNA]</scope>
    <source>
        <strain evidence="6">JCA_2017</strain>
    </source>
</reference>
<dbReference type="AlphaFoldDB" id="A0A371I8P9"/>
<dbReference type="SUPFAM" id="SSF53448">
    <property type="entry name" value="Nucleotide-diphospho-sugar transferases"/>
    <property type="match status" value="1"/>
</dbReference>
<sequence length="193" mass="21499">MATSLKSKSVRRASNFGLVKVDKRAYIREFLEKPKGELLGSMHVDTSIFGLFAQEAKEFPYNASIGIYVIKIDVLLRGCYPNVNDFGYEVISMATKDFNVQAIAQSCIATKELGTNLTEAKLQHMINGVDVDGNGIIDFPKFLNLMACKTKDKEELNGPLYVLDKDQNGFISATEFCHVMTNLGEKLIDEEVD</sequence>
<accession>A0A371I8P9</accession>
<comment type="caution">
    <text evidence="6">The sequence shown here is derived from an EMBL/GenBank/DDBJ whole genome shotgun (WGS) entry which is preliminary data.</text>
</comment>
<dbReference type="Gene3D" id="1.10.238.10">
    <property type="entry name" value="EF-hand"/>
    <property type="match status" value="1"/>
</dbReference>
<evidence type="ECO:0000256" key="4">
    <source>
        <dbReference type="ARBA" id="ARBA00022837"/>
    </source>
</evidence>
<name>A0A371I8P9_MUCPR</name>